<dbReference type="PANTHER" id="PTHR21011">
    <property type="entry name" value="MITOCHONDRIAL 28S RIBOSOMAL PROTEIN S6"/>
    <property type="match status" value="1"/>
</dbReference>
<accession>A0A484H623</accession>
<name>A0A484H623_9ZZZZ</name>
<dbReference type="CDD" id="cd00473">
    <property type="entry name" value="bS6"/>
    <property type="match status" value="1"/>
</dbReference>
<dbReference type="GO" id="GO:0022627">
    <property type="term" value="C:cytosolic small ribosomal subunit"/>
    <property type="evidence" value="ECO:0007669"/>
    <property type="project" value="TreeGrafter"/>
</dbReference>
<feature type="compositionally biased region" description="Gly residues" evidence="2">
    <location>
        <begin position="152"/>
        <end position="164"/>
    </location>
</feature>
<reference evidence="3" key="1">
    <citation type="submission" date="2018-10" db="EMBL/GenBank/DDBJ databases">
        <authorList>
            <person name="Gruber-Vodicka H."/>
            <person name="Jaeckle O."/>
        </authorList>
    </citation>
    <scope>NUCLEOTIDE SEQUENCE</scope>
</reference>
<dbReference type="Gene3D" id="3.30.70.60">
    <property type="match status" value="1"/>
</dbReference>
<dbReference type="EMBL" id="LR026963">
    <property type="protein sequence ID" value="VBB68811.1"/>
    <property type="molecule type" value="Genomic_DNA"/>
</dbReference>
<dbReference type="InterPro" id="IPR035980">
    <property type="entry name" value="Ribosomal_bS6_sf"/>
</dbReference>
<gene>
    <name evidence="3" type="ORF">RIEGSTA812A_PEG_284</name>
</gene>
<sequence>MPFYETVFIVRQDASTQQVENLANQFAAVIGERGGRLGKRESWGLRTLAYRIKKNRKGYYTFFNIEAPPDAIIEIERQMRINEDVLRYLTVRVDKLNEQPSPILQSRGGREGERDRERGKFGRERESGGRFSRERGGRDRSSERGSDRGEVSGAGGDRLSEGGI</sequence>
<dbReference type="InterPro" id="IPR020814">
    <property type="entry name" value="Ribosomal_S6_plastid/chlpt"/>
</dbReference>
<dbReference type="HAMAP" id="MF_00360">
    <property type="entry name" value="Ribosomal_bS6"/>
    <property type="match status" value="1"/>
</dbReference>
<evidence type="ECO:0000313" key="3">
    <source>
        <dbReference type="EMBL" id="VBB68811.1"/>
    </source>
</evidence>
<dbReference type="GO" id="GO:0003735">
    <property type="term" value="F:structural constituent of ribosome"/>
    <property type="evidence" value="ECO:0007669"/>
    <property type="project" value="InterPro"/>
</dbReference>
<evidence type="ECO:0000256" key="2">
    <source>
        <dbReference type="SAM" id="MobiDB-lite"/>
    </source>
</evidence>
<dbReference type="GO" id="GO:0006412">
    <property type="term" value="P:translation"/>
    <property type="evidence" value="ECO:0007669"/>
    <property type="project" value="InterPro"/>
</dbReference>
<protein>
    <submittedName>
        <fullName evidence="3">SSU ribosomal protein S6p</fullName>
    </submittedName>
</protein>
<dbReference type="Pfam" id="PF01250">
    <property type="entry name" value="Ribosomal_S6"/>
    <property type="match status" value="1"/>
</dbReference>
<organism evidence="3">
    <name type="scientific">invertebrate metagenome</name>
    <dbReference type="NCBI Taxonomy" id="1711999"/>
    <lineage>
        <taxon>unclassified sequences</taxon>
        <taxon>metagenomes</taxon>
        <taxon>organismal metagenomes</taxon>
    </lineage>
</organism>
<dbReference type="AlphaFoldDB" id="A0A484H623"/>
<proteinExistence type="inferred from homology"/>
<evidence type="ECO:0000256" key="1">
    <source>
        <dbReference type="ARBA" id="ARBA00009512"/>
    </source>
</evidence>
<dbReference type="GO" id="GO:0070181">
    <property type="term" value="F:small ribosomal subunit rRNA binding"/>
    <property type="evidence" value="ECO:0007669"/>
    <property type="project" value="TreeGrafter"/>
</dbReference>
<keyword evidence="3" id="KW-0689">Ribosomal protein</keyword>
<dbReference type="NCBIfam" id="TIGR00166">
    <property type="entry name" value="S6"/>
    <property type="match status" value="1"/>
</dbReference>
<comment type="similarity">
    <text evidence="1">Belongs to the bacterial ribosomal protein bS6 family.</text>
</comment>
<dbReference type="InterPro" id="IPR014717">
    <property type="entry name" value="Transl_elong_EF1B/ribsomal_bS6"/>
</dbReference>
<dbReference type="PANTHER" id="PTHR21011:SF1">
    <property type="entry name" value="SMALL RIBOSOMAL SUBUNIT PROTEIN BS6M"/>
    <property type="match status" value="1"/>
</dbReference>
<feature type="compositionally biased region" description="Basic and acidic residues" evidence="2">
    <location>
        <begin position="108"/>
        <end position="150"/>
    </location>
</feature>
<dbReference type="SUPFAM" id="SSF54995">
    <property type="entry name" value="Ribosomal protein S6"/>
    <property type="match status" value="1"/>
</dbReference>
<keyword evidence="3" id="KW-0687">Ribonucleoprotein</keyword>
<dbReference type="InterPro" id="IPR000529">
    <property type="entry name" value="Ribosomal_bS6"/>
</dbReference>
<feature type="region of interest" description="Disordered" evidence="2">
    <location>
        <begin position="99"/>
        <end position="164"/>
    </location>
</feature>